<organism evidence="1 2">
    <name type="scientific">Enterococcus faecalis (strain ATCC 700802 / V583)</name>
    <dbReference type="NCBI Taxonomy" id="226185"/>
    <lineage>
        <taxon>Bacteria</taxon>
        <taxon>Bacillati</taxon>
        <taxon>Bacillota</taxon>
        <taxon>Bacilli</taxon>
        <taxon>Lactobacillales</taxon>
        <taxon>Enterococcaceae</taxon>
        <taxon>Enterococcus</taxon>
    </lineage>
</organism>
<evidence type="ECO:0000313" key="1">
    <source>
        <dbReference type="EMBL" id="AAO82523.1"/>
    </source>
</evidence>
<dbReference type="STRING" id="226185.EF_2831"/>
<proteinExistence type="predicted"/>
<evidence type="ECO:0000313" key="2">
    <source>
        <dbReference type="Proteomes" id="UP000001415"/>
    </source>
</evidence>
<dbReference type="HOGENOM" id="CLU_3327568_0_0_9"/>
<gene>
    <name evidence="1" type="ordered locus">EF_2831</name>
</gene>
<dbReference type="AlphaFoldDB" id="Q830F6"/>
<accession>Q830F6</accession>
<dbReference type="EMBL" id="AE016830">
    <property type="protein sequence ID" value="AAO82523.1"/>
    <property type="molecule type" value="Genomic_DNA"/>
</dbReference>
<dbReference type="Proteomes" id="UP000001415">
    <property type="component" value="Chromosome"/>
</dbReference>
<reference evidence="1 2" key="1">
    <citation type="journal article" date="2003" name="Science">
        <title>Role of mobile DNA in the evolution of vancomycin-resistant Enterococcus faecalis.</title>
        <authorList>
            <person name="Paulsen I."/>
            <person name="Banerjei L."/>
            <person name="Myers G.S.A."/>
            <person name="Nelson K.E."/>
            <person name="Seshadri R."/>
            <person name="Read T.D."/>
            <person name="Fouts D.E."/>
            <person name="Eisen J.A."/>
            <person name="Gill S.R."/>
            <person name="Heidelberg J.F."/>
            <person name="Tettelin H."/>
            <person name="Dodson R.J."/>
            <person name="Umayam L."/>
            <person name="Brinkac L."/>
            <person name="Beanan M."/>
            <person name="Daugherty S."/>
            <person name="DeBoy R.T."/>
            <person name="Durkin S."/>
            <person name="Kolonay J."/>
            <person name="Madupu R."/>
            <person name="Nelson W."/>
            <person name="Vamathevan J."/>
            <person name="Tran B."/>
            <person name="Upton J."/>
            <person name="Hansen T."/>
            <person name="Shetty J."/>
            <person name="Khouri H."/>
            <person name="Utterback T."/>
            <person name="Radune D."/>
            <person name="Ketchum K.A."/>
            <person name="Dougherty B.A."/>
            <person name="Fraser C.M."/>
        </authorList>
    </citation>
    <scope>NUCLEOTIDE SEQUENCE [LARGE SCALE GENOMIC DNA]</scope>
    <source>
        <strain evidence="2">ATCC 700802 / V583</strain>
    </source>
</reference>
<name>Q830F6_ENTFA</name>
<protein>
    <submittedName>
        <fullName evidence="1">Uncharacterized protein</fullName>
    </submittedName>
</protein>
<dbReference type="EnsemblBacteria" id="AAO82523">
    <property type="protein sequence ID" value="AAO82523"/>
    <property type="gene ID" value="EF_2831"/>
</dbReference>
<dbReference type="KEGG" id="efa:EF2831"/>
<sequence>MMVDDPEEDETVKLVTIEVINVLKSLRMTVTIKKAISYA</sequence>
<keyword evidence="2" id="KW-1185">Reference proteome</keyword>